<comment type="caution">
    <text evidence="1">The sequence shown here is derived from an EMBL/GenBank/DDBJ whole genome shotgun (WGS) entry which is preliminary data.</text>
</comment>
<dbReference type="EMBL" id="BARS01049875">
    <property type="protein sequence ID" value="GAG37684.1"/>
    <property type="molecule type" value="Genomic_DNA"/>
</dbReference>
<organism evidence="1">
    <name type="scientific">marine sediment metagenome</name>
    <dbReference type="NCBI Taxonomy" id="412755"/>
    <lineage>
        <taxon>unclassified sequences</taxon>
        <taxon>metagenomes</taxon>
        <taxon>ecological metagenomes</taxon>
    </lineage>
</organism>
<sequence length="147" mass="16264">MPAAATDPVGREVGAEAQKAYDAKLHTPEQNFANRPLLVERAVAQVGSFIRDTETSRTLLDDKMAVLYNLWNGDPFSRYYPSSRSVHVPEPFKAVESFVTRIVSILIGKPSWFRVLGVDGAGKKNAKAIKELIETQLRTDGFNSKIA</sequence>
<accession>X0X375</accession>
<proteinExistence type="predicted"/>
<reference evidence="1" key="1">
    <citation type="journal article" date="2014" name="Front. Microbiol.">
        <title>High frequency of phylogenetically diverse reductive dehalogenase-homologous genes in deep subseafloor sedimentary metagenomes.</title>
        <authorList>
            <person name="Kawai M."/>
            <person name="Futagami T."/>
            <person name="Toyoda A."/>
            <person name="Takaki Y."/>
            <person name="Nishi S."/>
            <person name="Hori S."/>
            <person name="Arai W."/>
            <person name="Tsubouchi T."/>
            <person name="Morono Y."/>
            <person name="Uchiyama I."/>
            <person name="Ito T."/>
            <person name="Fujiyama A."/>
            <person name="Inagaki F."/>
            <person name="Takami H."/>
        </authorList>
    </citation>
    <scope>NUCLEOTIDE SEQUENCE</scope>
    <source>
        <strain evidence="1">Expedition CK06-06</strain>
    </source>
</reference>
<gene>
    <name evidence="1" type="ORF">S01H1_74536</name>
</gene>
<name>X0X375_9ZZZZ</name>
<dbReference type="AlphaFoldDB" id="X0X375"/>
<evidence type="ECO:0000313" key="1">
    <source>
        <dbReference type="EMBL" id="GAG37684.1"/>
    </source>
</evidence>
<protein>
    <submittedName>
        <fullName evidence="1">Uncharacterized protein</fullName>
    </submittedName>
</protein>
<feature type="non-terminal residue" evidence="1">
    <location>
        <position position="147"/>
    </location>
</feature>